<proteinExistence type="predicted"/>
<gene>
    <name evidence="2" type="ORF">RL2RES_004</name>
</gene>
<keyword evidence="3" id="KW-1185">Reference proteome</keyword>
<keyword evidence="1" id="KW-1133">Transmembrane helix</keyword>
<protein>
    <submittedName>
        <fullName evidence="2">Uncharacterized protein</fullName>
    </submittedName>
</protein>
<feature type="transmembrane region" description="Helical" evidence="1">
    <location>
        <begin position="31"/>
        <end position="49"/>
    </location>
</feature>
<keyword evidence="1" id="KW-0472">Membrane</keyword>
<evidence type="ECO:0000313" key="2">
    <source>
        <dbReference type="EMBL" id="QGZ14350.1"/>
    </source>
</evidence>
<evidence type="ECO:0000313" key="3">
    <source>
        <dbReference type="Proteomes" id="UP000433502"/>
    </source>
</evidence>
<keyword evidence="1" id="KW-0812">Transmembrane</keyword>
<dbReference type="EMBL" id="MN549361">
    <property type="protein sequence ID" value="QGZ14350.1"/>
    <property type="molecule type" value="Genomic_DNA"/>
</dbReference>
<reference evidence="2 3" key="1">
    <citation type="submission" date="2019-10" db="EMBL/GenBank/DDBJ databases">
        <title>Complete genome sequence of bacteriophage vB_RLeM_RL2RES.</title>
        <authorList>
            <person name="Gunathilake D."/>
            <person name="Bhat S."/>
            <person name="Yost C.K."/>
            <person name="Hynes M.F."/>
        </authorList>
    </citation>
    <scope>NUCLEOTIDE SEQUENCE [LARGE SCALE GENOMIC DNA]</scope>
</reference>
<organism evidence="2 3">
    <name type="scientific">Rhizobium phage RL2RES</name>
    <dbReference type="NCBI Taxonomy" id="103371"/>
    <lineage>
        <taxon>Viruses</taxon>
        <taxon>Duplodnaviria</taxon>
        <taxon>Heunggongvirae</taxon>
        <taxon>Uroviricota</taxon>
        <taxon>Caudoviricetes</taxon>
        <taxon>Pootjesviridae</taxon>
        <taxon>Innesvirus</taxon>
        <taxon>Innesvirus RL2RES</taxon>
    </lineage>
</organism>
<name>A0A6B9J262_9CAUD</name>
<evidence type="ECO:0000256" key="1">
    <source>
        <dbReference type="SAM" id="Phobius"/>
    </source>
</evidence>
<accession>A0A6B9J262</accession>
<sequence length="58" mass="6238">MFSQEAVSNFSAALSMPGLYFAKSGGLISPASYNTLMLLSVIVLSILLWRTVTKNAKV</sequence>
<dbReference type="Proteomes" id="UP000433502">
    <property type="component" value="Segment"/>
</dbReference>